<comment type="catalytic activity">
    <reaction evidence="1">
        <text>[(1-&gt;4)-alpha-D-glucosyl](n) + ADP-alpha-D-glucose = [(1-&gt;4)-alpha-D-glucosyl](n+1) + ADP + H(+)</text>
        <dbReference type="Rhea" id="RHEA:18189"/>
        <dbReference type="Rhea" id="RHEA-COMP:9584"/>
        <dbReference type="Rhea" id="RHEA-COMP:9587"/>
        <dbReference type="ChEBI" id="CHEBI:15378"/>
        <dbReference type="ChEBI" id="CHEBI:15444"/>
        <dbReference type="ChEBI" id="CHEBI:57498"/>
        <dbReference type="ChEBI" id="CHEBI:456216"/>
        <dbReference type="EC" id="2.4.1.21"/>
    </reaction>
</comment>
<keyword evidence="4" id="KW-0808">Transferase</keyword>
<evidence type="ECO:0000256" key="4">
    <source>
        <dbReference type="ARBA" id="ARBA00022679"/>
    </source>
</evidence>
<protein>
    <recommendedName>
        <fullName evidence="2">starch synthase</fullName>
        <ecNumber evidence="2">2.4.1.21</ecNumber>
    </recommendedName>
</protein>
<evidence type="ECO:0000313" key="8">
    <source>
        <dbReference type="Proteomes" id="UP000030700"/>
    </source>
</evidence>
<dbReference type="SUPFAM" id="SSF53756">
    <property type="entry name" value="UDP-Glycosyltransferase/glycogen phosphorylase"/>
    <property type="match status" value="1"/>
</dbReference>
<gene>
    <name evidence="7" type="ORF">U14_02506</name>
</gene>
<dbReference type="Proteomes" id="UP000030700">
    <property type="component" value="Unassembled WGS sequence"/>
</dbReference>
<dbReference type="Gene3D" id="3.40.50.2000">
    <property type="entry name" value="Glycogen Phosphorylase B"/>
    <property type="match status" value="2"/>
</dbReference>
<evidence type="ECO:0000259" key="6">
    <source>
        <dbReference type="Pfam" id="PF08323"/>
    </source>
</evidence>
<dbReference type="STRING" id="1499966.U14_02506"/>
<evidence type="ECO:0000259" key="5">
    <source>
        <dbReference type="Pfam" id="PF00534"/>
    </source>
</evidence>
<sequence>MKPMIIFVTFETEYSSYGGLGAVMKLLPKEMGEKQCAILSPLFKKWTNLEQLNREKKAKKVSSLFTFYVLVRGHAYPVEVIEVVNPNGLKIYFLSSDEFFNTPENPYVNPCNPNSPLDPYRNPINGEKLAEDSLFFSIAVPIALTELCKEGFIKAKDVILHLQDWETAAVAQAVKRTHTHPALHSIRCFLTIHNPYDKPLHQLNSPRVLDFSAHLGFEIYQSVLAQVIPLLDGPVSTVSANFAHELRNEVLYTQTFCPHLQKAFKRKGLVGVDNGIFGAPTFPFSETAFQKAQSGDFSAIQSEKWAQRIQLATVMRDYQQKLTEDGKTITWGSELDLSEPNVPIFFILGRDDPRQKGFDVIVEAIHSLPRGAGRYIFTVMPGDEGLLGLKFMQHLANERPGEVCVFPFRLEKAVFGALQQGSSYLVMGSLYEPFGAANEGYLAGMPVVARATGGLVQQIAPHSDCMEDEEILSLYGRQLVRQYHAAHDAPTGILFREQVSFADEVEGWRDIVDCGYWEQNPKGDRIGQRKEIFLFQEMHKSAAAALRLAINLYQDQPQYAEMIFNGWNMLPKFTWGRAIEAYYRQVYHL</sequence>
<dbReference type="GO" id="GO:0009011">
    <property type="term" value="F:alpha-1,4-glucan glucosyltransferase (ADP-glucose donor) activity"/>
    <property type="evidence" value="ECO:0007669"/>
    <property type="project" value="UniProtKB-EC"/>
</dbReference>
<evidence type="ECO:0000256" key="3">
    <source>
        <dbReference type="ARBA" id="ARBA00022676"/>
    </source>
</evidence>
<dbReference type="HOGENOM" id="CLU_462851_0_0_0"/>
<keyword evidence="8" id="KW-1185">Reference proteome</keyword>
<feature type="domain" description="Glycosyl transferase family 1" evidence="5">
    <location>
        <begin position="341"/>
        <end position="462"/>
    </location>
</feature>
<dbReference type="Pfam" id="PF08323">
    <property type="entry name" value="Glyco_transf_5"/>
    <property type="match status" value="1"/>
</dbReference>
<feature type="domain" description="Starch synthase catalytic" evidence="6">
    <location>
        <begin position="5"/>
        <end position="249"/>
    </location>
</feature>
<name>A0A081BLJ7_9BACT</name>
<dbReference type="InterPro" id="IPR013534">
    <property type="entry name" value="Starch_synth_cat_dom"/>
</dbReference>
<dbReference type="EC" id="2.4.1.21" evidence="2"/>
<dbReference type="Pfam" id="PF00534">
    <property type="entry name" value="Glycos_transf_1"/>
    <property type="match status" value="1"/>
</dbReference>
<reference evidence="7" key="1">
    <citation type="journal article" date="2015" name="PeerJ">
        <title>First genomic representation of candidate bacterial phylum KSB3 points to enhanced environmental sensing as a trigger of wastewater bulking.</title>
        <authorList>
            <person name="Sekiguchi Y."/>
            <person name="Ohashi A."/>
            <person name="Parks D.H."/>
            <person name="Yamauchi T."/>
            <person name="Tyson G.W."/>
            <person name="Hugenholtz P."/>
        </authorList>
    </citation>
    <scope>NUCLEOTIDE SEQUENCE [LARGE SCALE GENOMIC DNA]</scope>
</reference>
<dbReference type="PANTHER" id="PTHR45825:SF11">
    <property type="entry name" value="ALPHA AMYLASE DOMAIN-CONTAINING PROTEIN"/>
    <property type="match status" value="1"/>
</dbReference>
<dbReference type="EMBL" id="DF820457">
    <property type="protein sequence ID" value="GAK51263.1"/>
    <property type="molecule type" value="Genomic_DNA"/>
</dbReference>
<dbReference type="InterPro" id="IPR001296">
    <property type="entry name" value="Glyco_trans_1"/>
</dbReference>
<dbReference type="AlphaFoldDB" id="A0A081BLJ7"/>
<accession>A0A081BLJ7</accession>
<keyword evidence="3" id="KW-0328">Glycosyltransferase</keyword>
<evidence type="ECO:0000256" key="1">
    <source>
        <dbReference type="ARBA" id="ARBA00001478"/>
    </source>
</evidence>
<dbReference type="PANTHER" id="PTHR45825">
    <property type="entry name" value="GRANULE-BOUND STARCH SYNTHASE 1, CHLOROPLASTIC/AMYLOPLASTIC"/>
    <property type="match status" value="1"/>
</dbReference>
<evidence type="ECO:0000256" key="2">
    <source>
        <dbReference type="ARBA" id="ARBA00012588"/>
    </source>
</evidence>
<evidence type="ECO:0000313" key="7">
    <source>
        <dbReference type="EMBL" id="GAK51263.1"/>
    </source>
</evidence>
<organism evidence="7">
    <name type="scientific">Candidatus Moduliflexus flocculans</name>
    <dbReference type="NCBI Taxonomy" id="1499966"/>
    <lineage>
        <taxon>Bacteria</taxon>
        <taxon>Candidatus Moduliflexota</taxon>
        <taxon>Candidatus Moduliflexia</taxon>
        <taxon>Candidatus Moduliflexales</taxon>
        <taxon>Candidatus Moduliflexaceae</taxon>
    </lineage>
</organism>
<proteinExistence type="predicted"/>